<keyword evidence="1" id="KW-0472">Membrane</keyword>
<protein>
    <submittedName>
        <fullName evidence="2">Uncharacterized protein</fullName>
    </submittedName>
</protein>
<dbReference type="EMBL" id="JAAFGS010000001">
    <property type="protein sequence ID" value="NGZ74070.1"/>
    <property type="molecule type" value="Genomic_DNA"/>
</dbReference>
<comment type="caution">
    <text evidence="2">The sequence shown here is derived from an EMBL/GenBank/DDBJ whole genome shotgun (WGS) entry which is preliminary data.</text>
</comment>
<reference evidence="2 3" key="1">
    <citation type="submission" date="2020-01" db="EMBL/GenBank/DDBJ databases">
        <title>Polyphasic characterisation and genomic insights into a novel alkali tolerant bacterium VR-M41.</title>
        <authorList>
            <person name="Vemuluri V.R."/>
        </authorList>
    </citation>
    <scope>NUCLEOTIDE SEQUENCE [LARGE SCALE GENOMIC DNA]</scope>
    <source>
        <strain evidence="2 3">VR-M41</strain>
    </source>
</reference>
<dbReference type="RefSeq" id="WP_166271999.1">
    <property type="nucleotide sequence ID" value="NZ_JAAFGS010000001.1"/>
</dbReference>
<accession>A0ABX0F2I0</accession>
<feature type="transmembrane region" description="Helical" evidence="1">
    <location>
        <begin position="28"/>
        <end position="45"/>
    </location>
</feature>
<feature type="transmembrane region" description="Helical" evidence="1">
    <location>
        <begin position="7"/>
        <end position="22"/>
    </location>
</feature>
<name>A0ABX0F2I0_9BACL</name>
<sequence length="54" mass="6283">MKESRERFAIAIVMAALALTFYDHPWLFGWIGFVSVYALVSGFVYRKRVRKDGI</sequence>
<evidence type="ECO:0000313" key="2">
    <source>
        <dbReference type="EMBL" id="NGZ74070.1"/>
    </source>
</evidence>
<dbReference type="Proteomes" id="UP000800303">
    <property type="component" value="Unassembled WGS sequence"/>
</dbReference>
<keyword evidence="3" id="KW-1185">Reference proteome</keyword>
<evidence type="ECO:0000256" key="1">
    <source>
        <dbReference type="SAM" id="Phobius"/>
    </source>
</evidence>
<organism evidence="2 3">
    <name type="scientific">Saccharibacillus alkalitolerans</name>
    <dbReference type="NCBI Taxonomy" id="2705290"/>
    <lineage>
        <taxon>Bacteria</taxon>
        <taxon>Bacillati</taxon>
        <taxon>Bacillota</taxon>
        <taxon>Bacilli</taxon>
        <taxon>Bacillales</taxon>
        <taxon>Paenibacillaceae</taxon>
        <taxon>Saccharibacillus</taxon>
    </lineage>
</organism>
<proteinExistence type="predicted"/>
<gene>
    <name evidence="2" type="ORF">GYN08_01995</name>
</gene>
<keyword evidence="1" id="KW-1133">Transmembrane helix</keyword>
<evidence type="ECO:0000313" key="3">
    <source>
        <dbReference type="Proteomes" id="UP000800303"/>
    </source>
</evidence>
<keyword evidence="1" id="KW-0812">Transmembrane</keyword>